<organism evidence="2 3">
    <name type="scientific">Thermophagus xiamenensis</name>
    <dbReference type="NCBI Taxonomy" id="385682"/>
    <lineage>
        <taxon>Bacteria</taxon>
        <taxon>Pseudomonadati</taxon>
        <taxon>Bacteroidota</taxon>
        <taxon>Bacteroidia</taxon>
        <taxon>Marinilabiliales</taxon>
        <taxon>Marinilabiliaceae</taxon>
        <taxon>Thermophagus</taxon>
    </lineage>
</organism>
<dbReference type="InterPro" id="IPR006680">
    <property type="entry name" value="Amidohydro-rel"/>
</dbReference>
<dbReference type="SUPFAM" id="SSF51556">
    <property type="entry name" value="Metallo-dependent hydrolases"/>
    <property type="match status" value="1"/>
</dbReference>
<evidence type="ECO:0000259" key="1">
    <source>
        <dbReference type="Pfam" id="PF01979"/>
    </source>
</evidence>
<dbReference type="Gene3D" id="1.20.58.520">
    <property type="entry name" value="Amidohydrolase"/>
    <property type="match status" value="1"/>
</dbReference>
<dbReference type="Gene3D" id="3.40.50.10910">
    <property type="entry name" value="Amidohydrolase"/>
    <property type="match status" value="1"/>
</dbReference>
<keyword evidence="2" id="KW-0378">Hydrolase</keyword>
<dbReference type="InterPro" id="IPR051781">
    <property type="entry name" value="Metallo-dep_Hydrolase"/>
</dbReference>
<dbReference type="InterPro" id="IPR011059">
    <property type="entry name" value="Metal-dep_hydrolase_composite"/>
</dbReference>
<dbReference type="Gene3D" id="3.30.110.90">
    <property type="entry name" value="Amidohydrolase"/>
    <property type="match status" value="1"/>
</dbReference>
<dbReference type="GO" id="GO:0016810">
    <property type="term" value="F:hydrolase activity, acting on carbon-nitrogen (but not peptide) bonds"/>
    <property type="evidence" value="ECO:0007669"/>
    <property type="project" value="InterPro"/>
</dbReference>
<reference evidence="2 3" key="1">
    <citation type="submission" date="2016-10" db="EMBL/GenBank/DDBJ databases">
        <authorList>
            <person name="de Groot N.N."/>
        </authorList>
    </citation>
    <scope>NUCLEOTIDE SEQUENCE [LARGE SCALE GENOMIC DNA]</scope>
    <source>
        <strain evidence="2 3">DSM 19012</strain>
    </source>
</reference>
<evidence type="ECO:0000313" key="3">
    <source>
        <dbReference type="Proteomes" id="UP000181976"/>
    </source>
</evidence>
<dbReference type="PANTHER" id="PTHR43135:SF3">
    <property type="entry name" value="ALPHA-D-RIBOSE 1-METHYLPHOSPHONATE 5-TRIPHOSPHATE DIPHOSPHATASE"/>
    <property type="match status" value="1"/>
</dbReference>
<dbReference type="RefSeq" id="WP_202796514.1">
    <property type="nucleotide sequence ID" value="NZ_AFSL01000023.1"/>
</dbReference>
<gene>
    <name evidence="2" type="ORF">SAMN05444380_101160</name>
</gene>
<dbReference type="EMBL" id="FONA01000001">
    <property type="protein sequence ID" value="SFD72902.1"/>
    <property type="molecule type" value="Genomic_DNA"/>
</dbReference>
<proteinExistence type="predicted"/>
<feature type="domain" description="Amidohydrolase-related" evidence="1">
    <location>
        <begin position="161"/>
        <end position="261"/>
    </location>
</feature>
<dbReference type="InterPro" id="IPR032466">
    <property type="entry name" value="Metal_Hydrolase"/>
</dbReference>
<evidence type="ECO:0000313" key="2">
    <source>
        <dbReference type="EMBL" id="SFD72902.1"/>
    </source>
</evidence>
<keyword evidence="3" id="KW-1185">Reference proteome</keyword>
<dbReference type="InParanoid" id="A0A1I1UPY0"/>
<dbReference type="Proteomes" id="UP000181976">
    <property type="component" value="Unassembled WGS sequence"/>
</dbReference>
<dbReference type="AlphaFoldDB" id="A0A1I1UPY0"/>
<dbReference type="PANTHER" id="PTHR43135">
    <property type="entry name" value="ALPHA-D-RIBOSE 1-METHYLPHOSPHONATE 5-TRIPHOSPHATE DIPHOSPHATASE"/>
    <property type="match status" value="1"/>
</dbReference>
<protein>
    <submittedName>
        <fullName evidence="2">Amidohydrolase family protein</fullName>
    </submittedName>
</protein>
<dbReference type="Pfam" id="PF01979">
    <property type="entry name" value="Amidohydro_1"/>
    <property type="match status" value="1"/>
</dbReference>
<dbReference type="eggNOG" id="COG1228">
    <property type="taxonomic scope" value="Bacteria"/>
</dbReference>
<accession>A0A1I1UPY0</accession>
<dbReference type="STRING" id="385682.SAMN05444380_101160"/>
<sequence>MRSYKKRGYDFIKTYNGLPEEIFSAILEEAQLLNMEVVAHPSHKVPYNFHFHPQIITIEHAEDIVQQPLNYQLDTLKLNDLVTAFASSEHTSFCPTLIVFYNIFNMLSDSLILNKNLISYINPAIKMLDSKVQINRWILAKTTDSTIVDRIKKQHLFHLWAIKQLHDAGVNIVCGTDAGIGITVPGFSIHQELALYQQAGLSNFEVIQTATVNVSKTHHLLKNIGTIEVGKTANLILLKKSPLKNLNALRKPQLVITNGTIITRKSLDNFEIKAKNRRNFLATTIRYLENYLVEQ</sequence>
<name>A0A1I1UPY0_9BACT</name>
<dbReference type="Gene3D" id="2.30.40.10">
    <property type="entry name" value="Urease, subunit C, domain 1"/>
    <property type="match status" value="1"/>
</dbReference>